<evidence type="ECO:0000256" key="1">
    <source>
        <dbReference type="SAM" id="Phobius"/>
    </source>
</evidence>
<protein>
    <submittedName>
        <fullName evidence="3">Uncharacterized protein</fullName>
    </submittedName>
</protein>
<proteinExistence type="predicted"/>
<sequence>MKNTEQIRKLIASKFVRIFGYVQLPAVILGAFYYVFYDLHKNQKARQQLHTLSPTALKFFYSTEDFISGVGTAFPTTTLAATTPFTRASDLSFKNGVFGKIVERYLDSTEMDPIAMPSWKIFVSKEQEEGRELTLPITNILSDFVMSLLDALVSNTFIRSRPSLFSIN</sequence>
<keyword evidence="1" id="KW-0472">Membrane</keyword>
<keyword evidence="1" id="KW-1133">Transmembrane helix</keyword>
<dbReference type="AlphaFoldDB" id="A0A914I725"/>
<evidence type="ECO:0000313" key="3">
    <source>
        <dbReference type="WBParaSite" id="Gr19_v10_g7352.t1"/>
    </source>
</evidence>
<organism evidence="2 3">
    <name type="scientific">Globodera rostochiensis</name>
    <name type="common">Golden nematode worm</name>
    <name type="synonym">Heterodera rostochiensis</name>
    <dbReference type="NCBI Taxonomy" id="31243"/>
    <lineage>
        <taxon>Eukaryota</taxon>
        <taxon>Metazoa</taxon>
        <taxon>Ecdysozoa</taxon>
        <taxon>Nematoda</taxon>
        <taxon>Chromadorea</taxon>
        <taxon>Rhabditida</taxon>
        <taxon>Tylenchina</taxon>
        <taxon>Tylenchomorpha</taxon>
        <taxon>Tylenchoidea</taxon>
        <taxon>Heteroderidae</taxon>
        <taxon>Heteroderinae</taxon>
        <taxon>Globodera</taxon>
    </lineage>
</organism>
<reference evidence="3" key="1">
    <citation type="submission" date="2022-11" db="UniProtKB">
        <authorList>
            <consortium name="WormBaseParasite"/>
        </authorList>
    </citation>
    <scope>IDENTIFICATION</scope>
</reference>
<dbReference type="WBParaSite" id="Gr19_v10_g7352.t1">
    <property type="protein sequence ID" value="Gr19_v10_g7352.t1"/>
    <property type="gene ID" value="Gr19_v10_g7352"/>
</dbReference>
<keyword evidence="2" id="KW-1185">Reference proteome</keyword>
<dbReference type="Proteomes" id="UP000887572">
    <property type="component" value="Unplaced"/>
</dbReference>
<feature type="transmembrane region" description="Helical" evidence="1">
    <location>
        <begin position="18"/>
        <end position="37"/>
    </location>
</feature>
<keyword evidence="1" id="KW-0812">Transmembrane</keyword>
<evidence type="ECO:0000313" key="2">
    <source>
        <dbReference type="Proteomes" id="UP000887572"/>
    </source>
</evidence>
<name>A0A914I725_GLORO</name>
<accession>A0A914I725</accession>